<evidence type="ECO:0000313" key="2">
    <source>
        <dbReference type="Proteomes" id="UP000595481"/>
    </source>
</evidence>
<dbReference type="Proteomes" id="UP000595481">
    <property type="component" value="Chromosome"/>
</dbReference>
<protein>
    <recommendedName>
        <fullName evidence="3">Bacteriocin</fullName>
    </recommendedName>
</protein>
<sequence length="108" mass="10317">MRELSIEDLELVSGAIGPAGAAVGGIAGGAGYIGYAVATGEGDLAGFAGAVGGGAAMGFLGPAGGGLAFGAETVLATQVGFYGGMATGYIEDAFNWAGGDYAGQNYQK</sequence>
<dbReference type="GeneID" id="69550595"/>
<reference evidence="1 2" key="1">
    <citation type="submission" date="2020-12" db="EMBL/GenBank/DDBJ databases">
        <title>FDA dAtabase for Regulatory Grade micrObial Sequences (FDA-ARGOS): Supporting development and validation of Infectious Disease Dx tests.</title>
        <authorList>
            <person name="Sproer C."/>
            <person name="Gronow S."/>
            <person name="Severitt S."/>
            <person name="Schroder I."/>
            <person name="Tallon L."/>
            <person name="Sadzewicz L."/>
            <person name="Zhao X."/>
            <person name="Boylan J."/>
            <person name="Ott S."/>
            <person name="Bowen H."/>
            <person name="Vavikolanu K."/>
            <person name="Mehta A."/>
            <person name="Aluvathingal J."/>
            <person name="Nadendla S."/>
            <person name="Lowell S."/>
            <person name="Myers T."/>
            <person name="Yan Y."/>
            <person name="Sichtig H."/>
        </authorList>
    </citation>
    <scope>NUCLEOTIDE SEQUENCE [LARGE SCALE GENOMIC DNA]</scope>
    <source>
        <strain evidence="1 2">FDAARGOS_986</strain>
    </source>
</reference>
<keyword evidence="2" id="KW-1185">Reference proteome</keyword>
<evidence type="ECO:0008006" key="3">
    <source>
        <dbReference type="Google" id="ProtNLM"/>
    </source>
</evidence>
<accession>A0A7T4DPR3</accession>
<proteinExistence type="predicted"/>
<organism evidence="1 2">
    <name type="scientific">Aeromonas jandaei</name>
    <dbReference type="NCBI Taxonomy" id="650"/>
    <lineage>
        <taxon>Bacteria</taxon>
        <taxon>Pseudomonadati</taxon>
        <taxon>Pseudomonadota</taxon>
        <taxon>Gammaproteobacteria</taxon>
        <taxon>Aeromonadales</taxon>
        <taxon>Aeromonadaceae</taxon>
        <taxon>Aeromonas</taxon>
    </lineage>
</organism>
<dbReference type="EMBL" id="CP066092">
    <property type="protein sequence ID" value="QQB20872.1"/>
    <property type="molecule type" value="Genomic_DNA"/>
</dbReference>
<gene>
    <name evidence="1" type="ORF">I6H43_04900</name>
</gene>
<evidence type="ECO:0000313" key="1">
    <source>
        <dbReference type="EMBL" id="QQB20872.1"/>
    </source>
</evidence>
<dbReference type="RefSeq" id="WP_156128806.1">
    <property type="nucleotide sequence ID" value="NZ_CAWMFX010000052.1"/>
</dbReference>
<name>A0A7T4DPR3_AERJA</name>